<organism evidence="1 2">
    <name type="scientific">Seminavis robusta</name>
    <dbReference type="NCBI Taxonomy" id="568900"/>
    <lineage>
        <taxon>Eukaryota</taxon>
        <taxon>Sar</taxon>
        <taxon>Stramenopiles</taxon>
        <taxon>Ochrophyta</taxon>
        <taxon>Bacillariophyta</taxon>
        <taxon>Bacillariophyceae</taxon>
        <taxon>Bacillariophycidae</taxon>
        <taxon>Naviculales</taxon>
        <taxon>Naviculaceae</taxon>
        <taxon>Seminavis</taxon>
    </lineage>
</organism>
<dbReference type="EMBL" id="CAICTM010000379">
    <property type="protein sequence ID" value="CAB9509219.1"/>
    <property type="molecule type" value="Genomic_DNA"/>
</dbReference>
<accession>A0A9N8DY01</accession>
<evidence type="ECO:0008006" key="3">
    <source>
        <dbReference type="Google" id="ProtNLM"/>
    </source>
</evidence>
<dbReference type="SUPFAM" id="SSF52087">
    <property type="entry name" value="CRAL/TRIO domain"/>
    <property type="match status" value="1"/>
</dbReference>
<reference evidence="1" key="1">
    <citation type="submission" date="2020-06" db="EMBL/GenBank/DDBJ databases">
        <authorList>
            <consortium name="Plant Systems Biology data submission"/>
        </authorList>
    </citation>
    <scope>NUCLEOTIDE SEQUENCE</scope>
    <source>
        <strain evidence="1">D6</strain>
    </source>
</reference>
<dbReference type="Gene3D" id="3.40.525.10">
    <property type="entry name" value="CRAL-TRIO lipid binding domain"/>
    <property type="match status" value="1"/>
</dbReference>
<sequence length="281" mass="32056">MDLTARERQWALGVKEAVRLSEDIDSALVSDFDVACHALIGRGDETQALERIKGMETFRRTYGIDDSVEQGSRYMQEFVRMQPGALLKLESCPITQEGVVIWDAAAFCSSLPLTPSTRDVARGPWNWEVHVVTAYYMLRALHSCFDSVREGVFLICECDGSSARLSVECETRLYHELGVCFPYKVKQIMCYNTGSKSPLYWSLLKPMMPQSTWNKLRLGCRLEDEDSGPIKPVQGRIPRQKRRLSEFYLQSTMEGDNHYVVQGTRDMLARREGNETAFRLS</sequence>
<keyword evidence="2" id="KW-1185">Reference proteome</keyword>
<dbReference type="InterPro" id="IPR036865">
    <property type="entry name" value="CRAL-TRIO_dom_sf"/>
</dbReference>
<evidence type="ECO:0000313" key="2">
    <source>
        <dbReference type="Proteomes" id="UP001153069"/>
    </source>
</evidence>
<proteinExistence type="predicted"/>
<evidence type="ECO:0000313" key="1">
    <source>
        <dbReference type="EMBL" id="CAB9509219.1"/>
    </source>
</evidence>
<dbReference type="Proteomes" id="UP001153069">
    <property type="component" value="Unassembled WGS sequence"/>
</dbReference>
<name>A0A9N8DY01_9STRA</name>
<gene>
    <name evidence="1" type="ORF">SEMRO_380_G130600.1</name>
</gene>
<dbReference type="AlphaFoldDB" id="A0A9N8DY01"/>
<protein>
    <recommendedName>
        <fullName evidence="3">CRAL-TRIO domain-containing protein</fullName>
    </recommendedName>
</protein>
<dbReference type="OrthoDB" id="197703at2759"/>
<comment type="caution">
    <text evidence="1">The sequence shown here is derived from an EMBL/GenBank/DDBJ whole genome shotgun (WGS) entry which is preliminary data.</text>
</comment>